<feature type="transmembrane region" description="Helical" evidence="4">
    <location>
        <begin position="294"/>
        <end position="314"/>
    </location>
</feature>
<evidence type="ECO:0000313" key="7">
    <source>
        <dbReference type="Proteomes" id="UP000555448"/>
    </source>
</evidence>
<evidence type="ECO:0000256" key="1">
    <source>
        <dbReference type="ARBA" id="ARBA00022692"/>
    </source>
</evidence>
<dbReference type="Gene3D" id="1.20.1250.20">
    <property type="entry name" value="MFS general substrate transporter like domains"/>
    <property type="match status" value="1"/>
</dbReference>
<dbReference type="AlphaFoldDB" id="A0A7W7KA42"/>
<dbReference type="Pfam" id="PF07690">
    <property type="entry name" value="MFS_1"/>
    <property type="match status" value="1"/>
</dbReference>
<dbReference type="Proteomes" id="UP000555448">
    <property type="component" value="Unassembled WGS sequence"/>
</dbReference>
<evidence type="ECO:0000259" key="5">
    <source>
        <dbReference type="PROSITE" id="PS50850"/>
    </source>
</evidence>
<evidence type="ECO:0000256" key="2">
    <source>
        <dbReference type="ARBA" id="ARBA00022989"/>
    </source>
</evidence>
<keyword evidence="7" id="KW-1185">Reference proteome</keyword>
<dbReference type="PANTHER" id="PTHR11360">
    <property type="entry name" value="MONOCARBOXYLATE TRANSPORTER"/>
    <property type="match status" value="1"/>
</dbReference>
<evidence type="ECO:0000313" key="6">
    <source>
        <dbReference type="EMBL" id="MBB4859000.1"/>
    </source>
</evidence>
<dbReference type="SUPFAM" id="SSF103473">
    <property type="entry name" value="MFS general substrate transporter"/>
    <property type="match status" value="1"/>
</dbReference>
<evidence type="ECO:0000256" key="4">
    <source>
        <dbReference type="SAM" id="Phobius"/>
    </source>
</evidence>
<feature type="transmembrane region" description="Helical" evidence="4">
    <location>
        <begin position="389"/>
        <end position="410"/>
    </location>
</feature>
<dbReference type="PANTHER" id="PTHR11360:SF290">
    <property type="entry name" value="MONOCARBOXYLATE MFS PERMEASE"/>
    <property type="match status" value="1"/>
</dbReference>
<dbReference type="PROSITE" id="PS50850">
    <property type="entry name" value="MFS"/>
    <property type="match status" value="1"/>
</dbReference>
<feature type="transmembrane region" description="Helical" evidence="4">
    <location>
        <begin position="354"/>
        <end position="377"/>
    </location>
</feature>
<feature type="transmembrane region" description="Helical" evidence="4">
    <location>
        <begin position="268"/>
        <end position="287"/>
    </location>
</feature>
<feature type="transmembrane region" description="Helical" evidence="4">
    <location>
        <begin position="320"/>
        <end position="342"/>
    </location>
</feature>
<feature type="transmembrane region" description="Helical" evidence="4">
    <location>
        <begin position="112"/>
        <end position="129"/>
    </location>
</feature>
<feature type="transmembrane region" description="Helical" evidence="4">
    <location>
        <begin position="83"/>
        <end position="106"/>
    </location>
</feature>
<comment type="caution">
    <text evidence="6">The sequence shown here is derived from an EMBL/GenBank/DDBJ whole genome shotgun (WGS) entry which is preliminary data.</text>
</comment>
<name>A0A7W7KA42_9SPHN</name>
<reference evidence="6 7" key="1">
    <citation type="submission" date="2020-08" db="EMBL/GenBank/DDBJ databases">
        <title>Functional genomics of gut bacteria from endangered species of beetles.</title>
        <authorList>
            <person name="Carlos-Shanley C."/>
        </authorList>
    </citation>
    <scope>NUCLEOTIDE SEQUENCE [LARGE SCALE GENOMIC DNA]</scope>
    <source>
        <strain evidence="6 7">S00245</strain>
    </source>
</reference>
<dbReference type="InterPro" id="IPR011701">
    <property type="entry name" value="MFS"/>
</dbReference>
<dbReference type="InterPro" id="IPR020846">
    <property type="entry name" value="MFS_dom"/>
</dbReference>
<evidence type="ECO:0000256" key="3">
    <source>
        <dbReference type="ARBA" id="ARBA00023136"/>
    </source>
</evidence>
<keyword evidence="2 4" id="KW-1133">Transmembrane helix</keyword>
<gene>
    <name evidence="6" type="ORF">HNO88_002326</name>
</gene>
<keyword evidence="3 4" id="KW-0472">Membrane</keyword>
<dbReference type="GO" id="GO:0022857">
    <property type="term" value="F:transmembrane transporter activity"/>
    <property type="evidence" value="ECO:0007669"/>
    <property type="project" value="InterPro"/>
</dbReference>
<dbReference type="InterPro" id="IPR036259">
    <property type="entry name" value="MFS_trans_sf"/>
</dbReference>
<feature type="transmembrane region" description="Helical" evidence="4">
    <location>
        <begin position="230"/>
        <end position="256"/>
    </location>
</feature>
<organism evidence="6 7">
    <name type="scientific">Novosphingobium chloroacetimidivorans</name>
    <dbReference type="NCBI Taxonomy" id="1428314"/>
    <lineage>
        <taxon>Bacteria</taxon>
        <taxon>Pseudomonadati</taxon>
        <taxon>Pseudomonadota</taxon>
        <taxon>Alphaproteobacteria</taxon>
        <taxon>Sphingomonadales</taxon>
        <taxon>Sphingomonadaceae</taxon>
        <taxon>Novosphingobium</taxon>
    </lineage>
</organism>
<feature type="transmembrane region" description="Helical" evidence="4">
    <location>
        <begin position="171"/>
        <end position="194"/>
    </location>
</feature>
<proteinExistence type="predicted"/>
<accession>A0A7W7KA42</accession>
<dbReference type="EMBL" id="JACHLR010000009">
    <property type="protein sequence ID" value="MBB4859000.1"/>
    <property type="molecule type" value="Genomic_DNA"/>
</dbReference>
<protein>
    <submittedName>
        <fullName evidence="6">MFS family permease</fullName>
    </submittedName>
</protein>
<dbReference type="RefSeq" id="WP_184245204.1">
    <property type="nucleotide sequence ID" value="NZ_JACHLR010000009.1"/>
</dbReference>
<dbReference type="InterPro" id="IPR050327">
    <property type="entry name" value="Proton-linked_MCT"/>
</dbReference>
<sequence>MEQALTARTEWKRSWPTVLAAMIGMSFYSVITFSLSTFMGPLEREFGWSRTALSSGLTIFAGISMLGGPFVGALLDRLGTRKIAIAGLALCGCIFAAFGTLTGALWQWITLYVAYGLCALLFKSTVWSAGISSVFTQGRSLALAVMLSGSAIGQTLAPMIAHALIDAFGWRMAYVAMGLGWAGVSLLLVVPLYFDAKARIARGPAGDGVPAAKIVLPGLTIREASRDSRVIRIGVAALLASVVGSGVTVHLVRIVSETGIPMNRAVEIAALAGVAGLVGKLAVGWLLDKVQGSVLPFSGFAIGAFGHFLLIGLFEGIAPKIVGVMCVGFAGGAGLQIATYLASRYAGMRNFGAILGTISSAMMAGTALGPLFAGMVHDATGSYDMLESIAAPVMLLAAFLFVGLGPYPVFRNPEDQVA</sequence>
<feature type="transmembrane region" description="Helical" evidence="4">
    <location>
        <begin position="18"/>
        <end position="39"/>
    </location>
</feature>
<feature type="transmembrane region" description="Helical" evidence="4">
    <location>
        <begin position="51"/>
        <end position="71"/>
    </location>
</feature>
<feature type="domain" description="Major facilitator superfamily (MFS) profile" evidence="5">
    <location>
        <begin position="17"/>
        <end position="409"/>
    </location>
</feature>
<keyword evidence="1 4" id="KW-0812">Transmembrane</keyword>
<feature type="transmembrane region" description="Helical" evidence="4">
    <location>
        <begin position="141"/>
        <end position="165"/>
    </location>
</feature>